<keyword evidence="9 11" id="KW-0408">Iron</keyword>
<organism evidence="15 16">
    <name type="scientific">Sulfitobacter sabulilitoris</name>
    <dbReference type="NCBI Taxonomy" id="2562655"/>
    <lineage>
        <taxon>Bacteria</taxon>
        <taxon>Pseudomonadati</taxon>
        <taxon>Pseudomonadota</taxon>
        <taxon>Alphaproteobacteria</taxon>
        <taxon>Rhodobacterales</taxon>
        <taxon>Roseobacteraceae</taxon>
        <taxon>Sulfitobacter</taxon>
    </lineage>
</organism>
<evidence type="ECO:0000256" key="10">
    <source>
        <dbReference type="ARBA" id="ARBA00023136"/>
    </source>
</evidence>
<feature type="signal peptide" evidence="13">
    <location>
        <begin position="1"/>
        <end position="20"/>
    </location>
</feature>
<keyword evidence="3" id="KW-1003">Cell membrane</keyword>
<evidence type="ECO:0000256" key="3">
    <source>
        <dbReference type="ARBA" id="ARBA00022475"/>
    </source>
</evidence>
<dbReference type="GO" id="GO:0005886">
    <property type="term" value="C:plasma membrane"/>
    <property type="evidence" value="ECO:0007669"/>
    <property type="project" value="UniProtKB-SubCell"/>
</dbReference>
<dbReference type="PROSITE" id="PS51007">
    <property type="entry name" value="CYTC"/>
    <property type="match status" value="2"/>
</dbReference>
<proteinExistence type="predicted"/>
<comment type="subcellular location">
    <subcellularLocation>
        <location evidence="1">Cell membrane</location>
        <topology evidence="1">Single-pass membrane protein</topology>
    </subcellularLocation>
</comment>
<sequence length="343" mass="36643">MSRFLKAALFATLAAGTAQAGPLGLGREALPEEIAVWDIDVRPDGLGLPEGSGDVATGELLFADNCAVCHGDFGEAVGRWPVLAGGEGSLTNDRPVKTVGSYWPYLSTVYDYVNRAMPFGYAQSLEADEVYAITAYLLYLNYIVDEDFELSRDTFTQVEMPNEGGFFMDDRAEVELTQFSAEPCMSGCKTEVKITARAAVIDVTPEETAAKAAEQAATQADAAAAPETEPETEVAAVDPALIEAGEKVFRKCKACHQVGEEAENGVGPHLNGVIGRAAGAVDDFRYSKPLTEMAGQGLVWTSDTMSEFLLAPRSYIKGTKMGFAGLKKENDRAAVAAYLATFD</sequence>
<evidence type="ECO:0000313" key="16">
    <source>
        <dbReference type="Proteomes" id="UP000309550"/>
    </source>
</evidence>
<evidence type="ECO:0000313" key="15">
    <source>
        <dbReference type="EMBL" id="TMM52849.1"/>
    </source>
</evidence>
<evidence type="ECO:0000256" key="7">
    <source>
        <dbReference type="ARBA" id="ARBA00022982"/>
    </source>
</evidence>
<keyword evidence="13" id="KW-0732">Signal</keyword>
<reference evidence="15 16" key="1">
    <citation type="submission" date="2019-05" db="EMBL/GenBank/DDBJ databases">
        <title>Sulfitobacter sabulilitoris sp. nov., isolated from a marine sand.</title>
        <authorList>
            <person name="Yoon J.-H."/>
        </authorList>
    </citation>
    <scope>NUCLEOTIDE SEQUENCE [LARGE SCALE GENOMIC DNA]</scope>
    <source>
        <strain evidence="15 16">HSMS-29</strain>
    </source>
</reference>
<dbReference type="SUPFAM" id="SSF46626">
    <property type="entry name" value="Cytochrome c"/>
    <property type="match status" value="2"/>
</dbReference>
<accession>A0A5S3PFR2</accession>
<keyword evidence="7" id="KW-0249">Electron transport</keyword>
<dbReference type="Pfam" id="PF00034">
    <property type="entry name" value="Cytochrom_C"/>
    <property type="match status" value="2"/>
</dbReference>
<evidence type="ECO:0000256" key="12">
    <source>
        <dbReference type="SAM" id="MobiDB-lite"/>
    </source>
</evidence>
<evidence type="ECO:0000256" key="9">
    <source>
        <dbReference type="ARBA" id="ARBA00023004"/>
    </source>
</evidence>
<feature type="chain" id="PRO_5024328546" evidence="13">
    <location>
        <begin position="21"/>
        <end position="343"/>
    </location>
</feature>
<dbReference type="Proteomes" id="UP000309550">
    <property type="component" value="Unassembled WGS sequence"/>
</dbReference>
<dbReference type="EMBL" id="VANS01000002">
    <property type="protein sequence ID" value="TMM52849.1"/>
    <property type="molecule type" value="Genomic_DNA"/>
</dbReference>
<keyword evidence="4 11" id="KW-0349">Heme</keyword>
<evidence type="ECO:0000256" key="13">
    <source>
        <dbReference type="SAM" id="SignalP"/>
    </source>
</evidence>
<feature type="domain" description="Cytochrome c" evidence="14">
    <location>
        <begin position="240"/>
        <end position="343"/>
    </location>
</feature>
<feature type="domain" description="Cytochrome c" evidence="14">
    <location>
        <begin position="53"/>
        <end position="141"/>
    </location>
</feature>
<name>A0A5S3PFR2_9RHOB</name>
<evidence type="ECO:0000256" key="1">
    <source>
        <dbReference type="ARBA" id="ARBA00004162"/>
    </source>
</evidence>
<dbReference type="InterPro" id="IPR002327">
    <property type="entry name" value="Cyt_c_1A/1B"/>
</dbReference>
<evidence type="ECO:0000256" key="5">
    <source>
        <dbReference type="ARBA" id="ARBA00022692"/>
    </source>
</evidence>
<keyword evidence="8" id="KW-1133">Transmembrane helix</keyword>
<keyword evidence="5" id="KW-0812">Transmembrane</keyword>
<keyword evidence="10" id="KW-0472">Membrane</keyword>
<evidence type="ECO:0000256" key="6">
    <source>
        <dbReference type="ARBA" id="ARBA00022723"/>
    </source>
</evidence>
<dbReference type="FunFam" id="1.10.760.10:FF:000026">
    <property type="entry name" value="Cytochrome C, membrane-bound"/>
    <property type="match status" value="1"/>
</dbReference>
<keyword evidence="2" id="KW-0813">Transport</keyword>
<evidence type="ECO:0000256" key="4">
    <source>
        <dbReference type="ARBA" id="ARBA00022617"/>
    </source>
</evidence>
<dbReference type="RefSeq" id="WP_138662390.1">
    <property type="nucleotide sequence ID" value="NZ_VANS01000002.1"/>
</dbReference>
<keyword evidence="16" id="KW-1185">Reference proteome</keyword>
<feature type="region of interest" description="Disordered" evidence="12">
    <location>
        <begin position="211"/>
        <end position="233"/>
    </location>
</feature>
<dbReference type="PANTHER" id="PTHR11961">
    <property type="entry name" value="CYTOCHROME C"/>
    <property type="match status" value="1"/>
</dbReference>
<dbReference type="AlphaFoldDB" id="A0A5S3PFR2"/>
<gene>
    <name evidence="15" type="ORF">FDT80_11375</name>
</gene>
<evidence type="ECO:0000256" key="8">
    <source>
        <dbReference type="ARBA" id="ARBA00022989"/>
    </source>
</evidence>
<protein>
    <submittedName>
        <fullName evidence="15">C-type cytochrome</fullName>
    </submittedName>
</protein>
<dbReference type="OrthoDB" id="9779283at2"/>
<dbReference type="GO" id="GO:0009055">
    <property type="term" value="F:electron transfer activity"/>
    <property type="evidence" value="ECO:0007669"/>
    <property type="project" value="InterPro"/>
</dbReference>
<evidence type="ECO:0000256" key="2">
    <source>
        <dbReference type="ARBA" id="ARBA00022448"/>
    </source>
</evidence>
<comment type="caution">
    <text evidence="15">The sequence shown here is derived from an EMBL/GenBank/DDBJ whole genome shotgun (WGS) entry which is preliminary data.</text>
</comment>
<dbReference type="PRINTS" id="PR00604">
    <property type="entry name" value="CYTCHRMECIAB"/>
</dbReference>
<dbReference type="GO" id="GO:0020037">
    <property type="term" value="F:heme binding"/>
    <property type="evidence" value="ECO:0007669"/>
    <property type="project" value="InterPro"/>
</dbReference>
<dbReference type="GO" id="GO:0046872">
    <property type="term" value="F:metal ion binding"/>
    <property type="evidence" value="ECO:0007669"/>
    <property type="project" value="UniProtKB-KW"/>
</dbReference>
<keyword evidence="6 11" id="KW-0479">Metal-binding</keyword>
<evidence type="ECO:0000256" key="11">
    <source>
        <dbReference type="PROSITE-ProRule" id="PRU00433"/>
    </source>
</evidence>
<dbReference type="InterPro" id="IPR009056">
    <property type="entry name" value="Cyt_c-like_dom"/>
</dbReference>
<dbReference type="InterPro" id="IPR036909">
    <property type="entry name" value="Cyt_c-like_dom_sf"/>
</dbReference>
<dbReference type="Gene3D" id="1.10.760.10">
    <property type="entry name" value="Cytochrome c-like domain"/>
    <property type="match status" value="2"/>
</dbReference>
<evidence type="ECO:0000259" key="14">
    <source>
        <dbReference type="PROSITE" id="PS51007"/>
    </source>
</evidence>